<accession>A0ABV2NU22</accession>
<evidence type="ECO:0000313" key="3">
    <source>
        <dbReference type="EMBL" id="MET3869883.1"/>
    </source>
</evidence>
<dbReference type="RefSeq" id="WP_312897014.1">
    <property type="nucleotide sequence ID" value="NZ_JBEPNV010000004.1"/>
</dbReference>
<dbReference type="InterPro" id="IPR041920">
    <property type="entry name" value="ROS/MUCR_sf"/>
</dbReference>
<organism evidence="3 4">
    <name type="scientific">Methylobacterium radiotolerans</name>
    <dbReference type="NCBI Taxonomy" id="31998"/>
    <lineage>
        <taxon>Bacteria</taxon>
        <taxon>Pseudomonadati</taxon>
        <taxon>Pseudomonadota</taxon>
        <taxon>Alphaproteobacteria</taxon>
        <taxon>Hyphomicrobiales</taxon>
        <taxon>Methylobacteriaceae</taxon>
        <taxon>Methylobacterium</taxon>
    </lineage>
</organism>
<dbReference type="EMBL" id="JBEPNW010000007">
    <property type="protein sequence ID" value="MET3869883.1"/>
    <property type="molecule type" value="Genomic_DNA"/>
</dbReference>
<gene>
    <name evidence="3" type="ORF">ABIC20_007268</name>
</gene>
<feature type="compositionally biased region" description="Low complexity" evidence="2">
    <location>
        <begin position="141"/>
        <end position="155"/>
    </location>
</feature>
<protein>
    <submittedName>
        <fullName evidence="3">Transcriptional regulator</fullName>
    </submittedName>
</protein>
<dbReference type="Gene3D" id="1.10.10.1550">
    <property type="entry name" value="ROS/MUCR transcriptional regulator protein"/>
    <property type="match status" value="1"/>
</dbReference>
<feature type="region of interest" description="Disordered" evidence="2">
    <location>
        <begin position="140"/>
        <end position="178"/>
    </location>
</feature>
<evidence type="ECO:0000313" key="4">
    <source>
        <dbReference type="Proteomes" id="UP001549119"/>
    </source>
</evidence>
<evidence type="ECO:0000256" key="2">
    <source>
        <dbReference type="SAM" id="MobiDB-lite"/>
    </source>
</evidence>
<name>A0ABV2NU22_9HYPH</name>
<comment type="caution">
    <text evidence="3">The sequence shown here is derived from an EMBL/GenBank/DDBJ whole genome shotgun (WGS) entry which is preliminary data.</text>
</comment>
<dbReference type="InterPro" id="IPR008807">
    <property type="entry name" value="ROS_MUCR"/>
</dbReference>
<sequence>MNENTGSSAAVAIDYTKLTTGLVCSYVAHNNVPASELVTLIASTHAALARLAAPDAPATPVVEKLTLARIGKSITHEALISFEDGKPYKTLKRHLRVLGLTPKAYREKWGLPPDYPTIAASYSERRLALARSLGLGQQRRNAVPKAANVAATAETVAEKPKRAARPRKAKALAGSDLG</sequence>
<evidence type="ECO:0000256" key="1">
    <source>
        <dbReference type="ARBA" id="ARBA00007031"/>
    </source>
</evidence>
<keyword evidence="4" id="KW-1185">Reference proteome</keyword>
<dbReference type="Pfam" id="PF05443">
    <property type="entry name" value="ROS_MUCR"/>
    <property type="match status" value="1"/>
</dbReference>
<dbReference type="Proteomes" id="UP001549119">
    <property type="component" value="Unassembled WGS sequence"/>
</dbReference>
<proteinExistence type="inferred from homology"/>
<reference evidence="3 4" key="1">
    <citation type="submission" date="2024-06" db="EMBL/GenBank/DDBJ databases">
        <title>Genomics of switchgrass bacterial isolates.</title>
        <authorList>
            <person name="Shade A."/>
        </authorList>
    </citation>
    <scope>NUCLEOTIDE SEQUENCE [LARGE SCALE GENOMIC DNA]</scope>
    <source>
        <strain evidence="3 4">PvP084</strain>
    </source>
</reference>
<comment type="similarity">
    <text evidence="1">Belongs to the ros/MucR family.</text>
</comment>